<proteinExistence type="predicted"/>
<dbReference type="EMBL" id="CP162599">
    <property type="protein sequence ID" value="XDK32625.1"/>
    <property type="molecule type" value="Genomic_DNA"/>
</dbReference>
<reference evidence="1" key="1">
    <citation type="submission" date="2024-07" db="EMBL/GenBank/DDBJ databases">
        <title>Halotolerant mesophilic bacterium Ornithinibacillus sp. 4-3, sp. nov., isolated from soil.</title>
        <authorList>
            <person name="Sidarenka A.V."/>
            <person name="Guliayeva D.E."/>
            <person name="Leanovich S.I."/>
            <person name="Hileuskaya K.S."/>
            <person name="Akhremchuk A.E."/>
            <person name="Sikolenko M.A."/>
            <person name="Valentovich L.N."/>
        </authorList>
    </citation>
    <scope>NUCLEOTIDE SEQUENCE</scope>
    <source>
        <strain evidence="1">4-3</strain>
    </source>
</reference>
<protein>
    <submittedName>
        <fullName evidence="1">Uncharacterized protein</fullName>
    </submittedName>
</protein>
<organism evidence="1">
    <name type="scientific">Ornithinibacillus sp. 4-3</name>
    <dbReference type="NCBI Taxonomy" id="3231488"/>
    <lineage>
        <taxon>Bacteria</taxon>
        <taxon>Bacillati</taxon>
        <taxon>Bacillota</taxon>
        <taxon>Bacilli</taxon>
        <taxon>Bacillales</taxon>
        <taxon>Bacillaceae</taxon>
        <taxon>Ornithinibacillus</taxon>
    </lineage>
</organism>
<dbReference type="RefSeq" id="WP_368653313.1">
    <property type="nucleotide sequence ID" value="NZ_CP162599.1"/>
</dbReference>
<accession>A0AB39HQ12</accession>
<dbReference type="AlphaFoldDB" id="A0AB39HQ12"/>
<evidence type="ECO:0000313" key="1">
    <source>
        <dbReference type="EMBL" id="XDK32625.1"/>
    </source>
</evidence>
<gene>
    <name evidence="1" type="ORF">AB4Y30_16705</name>
</gene>
<name>A0AB39HQ12_9BACI</name>
<sequence>MFEFRKVSILNGTHQRTVLAMDFQNPEMAIVSEFLMSDASLLHTQILADIAAVQAGVSSMMEISGNRCALQIKKDTILITDLFEDMFDDADTLAPYEIGTEELKRLIKIYLAEKAKIES</sequence>